<dbReference type="InterPro" id="IPR006825">
    <property type="entry name" value="Eclosion"/>
</dbReference>
<name>A0AAV8VXD8_9CUCU</name>
<accession>A0AAV8VXD8</accession>
<gene>
    <name evidence="1" type="ORF">NQ315_016926</name>
</gene>
<protein>
    <submittedName>
        <fullName evidence="1">Uncharacterized protein</fullName>
    </submittedName>
</protein>
<sequence>VFNWSITFNDYCDYKGGPSFQRVTICLHYIGLGNGILLPKIGLGLFGALLTCLTDLLEYLEHWGSFDDGGVLLLAAFLKGGGICFNKCRSSHEFLCFFRNCVQCKQMFGPYFQGRACGDACLASNGRLTPDCNNPGTLGSFLKRLY</sequence>
<organism evidence="1 2">
    <name type="scientific">Exocentrus adspersus</name>
    <dbReference type="NCBI Taxonomy" id="1586481"/>
    <lineage>
        <taxon>Eukaryota</taxon>
        <taxon>Metazoa</taxon>
        <taxon>Ecdysozoa</taxon>
        <taxon>Arthropoda</taxon>
        <taxon>Hexapoda</taxon>
        <taxon>Insecta</taxon>
        <taxon>Pterygota</taxon>
        <taxon>Neoptera</taxon>
        <taxon>Endopterygota</taxon>
        <taxon>Coleoptera</taxon>
        <taxon>Polyphaga</taxon>
        <taxon>Cucujiformia</taxon>
        <taxon>Chrysomeloidea</taxon>
        <taxon>Cerambycidae</taxon>
        <taxon>Lamiinae</taxon>
        <taxon>Acanthocinini</taxon>
        <taxon>Exocentrus</taxon>
    </lineage>
</organism>
<dbReference type="Proteomes" id="UP001159042">
    <property type="component" value="Unassembled WGS sequence"/>
</dbReference>
<dbReference type="AlphaFoldDB" id="A0AAV8VXD8"/>
<dbReference type="GO" id="GO:0008255">
    <property type="term" value="F:ecdysis-triggering hormone activity"/>
    <property type="evidence" value="ECO:0007669"/>
    <property type="project" value="InterPro"/>
</dbReference>
<keyword evidence="2" id="KW-1185">Reference proteome</keyword>
<reference evidence="1 2" key="1">
    <citation type="journal article" date="2023" name="Insect Mol. Biol.">
        <title>Genome sequencing provides insights into the evolution of gene families encoding plant cell wall-degrading enzymes in longhorned beetles.</title>
        <authorList>
            <person name="Shin N.R."/>
            <person name="Okamura Y."/>
            <person name="Kirsch R."/>
            <person name="Pauchet Y."/>
        </authorList>
    </citation>
    <scope>NUCLEOTIDE SEQUENCE [LARGE SCALE GENOMIC DNA]</scope>
    <source>
        <strain evidence="1">EAD_L_NR</strain>
    </source>
</reference>
<proteinExistence type="predicted"/>
<dbReference type="GO" id="GO:0007218">
    <property type="term" value="P:neuropeptide signaling pathway"/>
    <property type="evidence" value="ECO:0007669"/>
    <property type="project" value="InterPro"/>
</dbReference>
<evidence type="ECO:0000313" key="1">
    <source>
        <dbReference type="EMBL" id="KAJ8919021.1"/>
    </source>
</evidence>
<comment type="caution">
    <text evidence="1">The sequence shown here is derived from an EMBL/GenBank/DDBJ whole genome shotgun (WGS) entry which is preliminary data.</text>
</comment>
<dbReference type="EMBL" id="JANEYG010000021">
    <property type="protein sequence ID" value="KAJ8919021.1"/>
    <property type="molecule type" value="Genomic_DNA"/>
</dbReference>
<dbReference type="Pfam" id="PF04736">
    <property type="entry name" value="Eclosion"/>
    <property type="match status" value="1"/>
</dbReference>
<feature type="non-terminal residue" evidence="1">
    <location>
        <position position="1"/>
    </location>
</feature>
<dbReference type="GO" id="GO:0018990">
    <property type="term" value="P:ecdysis, chitin-based cuticle"/>
    <property type="evidence" value="ECO:0007669"/>
    <property type="project" value="InterPro"/>
</dbReference>
<evidence type="ECO:0000313" key="2">
    <source>
        <dbReference type="Proteomes" id="UP001159042"/>
    </source>
</evidence>